<feature type="transmembrane region" description="Helical" evidence="1">
    <location>
        <begin position="91"/>
        <end position="110"/>
    </location>
</feature>
<feature type="transmembrane region" description="Helical" evidence="1">
    <location>
        <begin position="116"/>
        <end position="139"/>
    </location>
</feature>
<dbReference type="InterPro" id="IPR021354">
    <property type="entry name" value="DUF2975"/>
</dbReference>
<feature type="transmembrane region" description="Helical" evidence="1">
    <location>
        <begin position="7"/>
        <end position="32"/>
    </location>
</feature>
<evidence type="ECO:0000256" key="1">
    <source>
        <dbReference type="SAM" id="Phobius"/>
    </source>
</evidence>
<name>A0ABQ6YZ16_9ENTE</name>
<dbReference type="RefSeq" id="WP_161902162.1">
    <property type="nucleotide sequence ID" value="NZ_MAEL01000039.1"/>
</dbReference>
<comment type="caution">
    <text evidence="2">The sequence shown here is derived from an EMBL/GenBank/DDBJ whole genome shotgun (WGS) entry which is preliminary data.</text>
</comment>
<evidence type="ECO:0008006" key="4">
    <source>
        <dbReference type="Google" id="ProtNLM"/>
    </source>
</evidence>
<reference evidence="2 3" key="1">
    <citation type="submission" date="2016-06" db="EMBL/GenBank/DDBJ databases">
        <title>Four novel species of enterococci isolated from chicken manure.</title>
        <authorList>
            <person name="Van Tyne D."/>
        </authorList>
    </citation>
    <scope>NUCLEOTIDE SEQUENCE [LARGE SCALE GENOMIC DNA]</scope>
    <source>
        <strain evidence="2 3">CU12B</strain>
    </source>
</reference>
<accession>A0ABQ6YZ16</accession>
<dbReference type="Pfam" id="PF11188">
    <property type="entry name" value="DUF2975"/>
    <property type="match status" value="1"/>
</dbReference>
<dbReference type="EMBL" id="MAEL01000039">
    <property type="protein sequence ID" value="KAF1303621.1"/>
    <property type="molecule type" value="Genomic_DNA"/>
</dbReference>
<keyword evidence="1" id="KW-0812">Transmembrane</keyword>
<keyword evidence="3" id="KW-1185">Reference proteome</keyword>
<keyword evidence="1" id="KW-0472">Membrane</keyword>
<feature type="transmembrane region" description="Helical" evidence="1">
    <location>
        <begin position="44"/>
        <end position="65"/>
    </location>
</feature>
<organism evidence="2 3">
    <name type="scientific">Candidatus Enterococcus willemsii</name>
    <dbReference type="NCBI Taxonomy" id="1857215"/>
    <lineage>
        <taxon>Bacteria</taxon>
        <taxon>Bacillati</taxon>
        <taxon>Bacillota</taxon>
        <taxon>Bacilli</taxon>
        <taxon>Lactobacillales</taxon>
        <taxon>Enterococcaceae</taxon>
        <taxon>Enterococcus</taxon>
    </lineage>
</organism>
<evidence type="ECO:0000313" key="3">
    <source>
        <dbReference type="Proteomes" id="UP000782705"/>
    </source>
</evidence>
<dbReference type="Proteomes" id="UP000782705">
    <property type="component" value="Unassembled WGS sequence"/>
</dbReference>
<keyword evidence="1" id="KW-1133">Transmembrane helix</keyword>
<proteinExistence type="predicted"/>
<evidence type="ECO:0000313" key="2">
    <source>
        <dbReference type="EMBL" id="KAF1303621.1"/>
    </source>
</evidence>
<gene>
    <name evidence="2" type="ORF">BAU17_06440</name>
</gene>
<protein>
    <recommendedName>
        <fullName evidence="4">DUF2975 domain-containing protein</fullName>
    </recommendedName>
</protein>
<sequence>MKIKTTFLKIALGGMTLFILFLGLLVTMGALSSYFNHDLFLEQIIAYIALYIAAFLALAVIVFIYRMLRLIDKDKPFTTEALQIVSGVKKLIIGLFVALLGILPMFYYIADNGDAPGVMIIGLGIVSLPLAVAIFVATIEKLLMRVIQIKQENDLTV</sequence>